<dbReference type="AlphaFoldDB" id="A0A0E9RKG0"/>
<accession>A0A0E9RKG0</accession>
<protein>
    <submittedName>
        <fullName evidence="1">Uncharacterized protein</fullName>
    </submittedName>
</protein>
<proteinExistence type="predicted"/>
<sequence>MKLLLRTLLNFPSADISLPARLSVRLSVCQLIDWLVFFGCWLALDFGLHLSNSLVQKVGA</sequence>
<dbReference type="EMBL" id="GBXM01079759">
    <property type="protein sequence ID" value="JAH28818.1"/>
    <property type="molecule type" value="Transcribed_RNA"/>
</dbReference>
<name>A0A0E9RKG0_ANGAN</name>
<reference evidence="1" key="2">
    <citation type="journal article" date="2015" name="Fish Shellfish Immunol.">
        <title>Early steps in the European eel (Anguilla anguilla)-Vibrio vulnificus interaction in the gills: Role of the RtxA13 toxin.</title>
        <authorList>
            <person name="Callol A."/>
            <person name="Pajuelo D."/>
            <person name="Ebbesson L."/>
            <person name="Teles M."/>
            <person name="MacKenzie S."/>
            <person name="Amaro C."/>
        </authorList>
    </citation>
    <scope>NUCLEOTIDE SEQUENCE</scope>
</reference>
<evidence type="ECO:0000313" key="1">
    <source>
        <dbReference type="EMBL" id="JAH28818.1"/>
    </source>
</evidence>
<reference evidence="1" key="1">
    <citation type="submission" date="2014-11" db="EMBL/GenBank/DDBJ databases">
        <authorList>
            <person name="Amaro Gonzalez C."/>
        </authorList>
    </citation>
    <scope>NUCLEOTIDE SEQUENCE</scope>
</reference>
<organism evidence="1">
    <name type="scientific">Anguilla anguilla</name>
    <name type="common">European freshwater eel</name>
    <name type="synonym">Muraena anguilla</name>
    <dbReference type="NCBI Taxonomy" id="7936"/>
    <lineage>
        <taxon>Eukaryota</taxon>
        <taxon>Metazoa</taxon>
        <taxon>Chordata</taxon>
        <taxon>Craniata</taxon>
        <taxon>Vertebrata</taxon>
        <taxon>Euteleostomi</taxon>
        <taxon>Actinopterygii</taxon>
        <taxon>Neopterygii</taxon>
        <taxon>Teleostei</taxon>
        <taxon>Anguilliformes</taxon>
        <taxon>Anguillidae</taxon>
        <taxon>Anguilla</taxon>
    </lineage>
</organism>